<dbReference type="RefSeq" id="WP_386744129.1">
    <property type="nucleotide sequence ID" value="NZ_JBHRYA010000007.1"/>
</dbReference>
<gene>
    <name evidence="1" type="ORF">ACFONC_11380</name>
</gene>
<accession>A0ABV7XP34</accession>
<keyword evidence="2" id="KW-1185">Reference proteome</keyword>
<dbReference type="Proteomes" id="UP001595705">
    <property type="component" value="Unassembled WGS sequence"/>
</dbReference>
<evidence type="ECO:0000313" key="2">
    <source>
        <dbReference type="Proteomes" id="UP001595705"/>
    </source>
</evidence>
<protein>
    <submittedName>
        <fullName evidence="1">Uncharacterized protein</fullName>
    </submittedName>
</protein>
<sequence length="50" mass="5621">MATADANRATEIRVEPTRQLRPWRADDLELGQLHGLRVFALTTDTLTNAD</sequence>
<evidence type="ECO:0000313" key="1">
    <source>
        <dbReference type="EMBL" id="MFC3716752.1"/>
    </source>
</evidence>
<dbReference type="EMBL" id="JBHRYA010000007">
    <property type="protein sequence ID" value="MFC3716752.1"/>
    <property type="molecule type" value="Genomic_DNA"/>
</dbReference>
<comment type="caution">
    <text evidence="1">The sequence shown here is derived from an EMBL/GenBank/DDBJ whole genome shotgun (WGS) entry which is preliminary data.</text>
</comment>
<reference evidence="2" key="1">
    <citation type="journal article" date="2019" name="Int. J. Syst. Evol. Microbiol.">
        <title>The Global Catalogue of Microorganisms (GCM) 10K type strain sequencing project: providing services to taxonomists for standard genome sequencing and annotation.</title>
        <authorList>
            <consortium name="The Broad Institute Genomics Platform"/>
            <consortium name="The Broad Institute Genome Sequencing Center for Infectious Disease"/>
            <person name="Wu L."/>
            <person name="Ma J."/>
        </authorList>
    </citation>
    <scope>NUCLEOTIDE SEQUENCE [LARGE SCALE GENOMIC DNA]</scope>
    <source>
        <strain evidence="2">KCTC 42441</strain>
    </source>
</reference>
<organism evidence="1 2">
    <name type="scientific">Luteimonas soli</name>
    <dbReference type="NCBI Taxonomy" id="1648966"/>
    <lineage>
        <taxon>Bacteria</taxon>
        <taxon>Pseudomonadati</taxon>
        <taxon>Pseudomonadota</taxon>
        <taxon>Gammaproteobacteria</taxon>
        <taxon>Lysobacterales</taxon>
        <taxon>Lysobacteraceae</taxon>
        <taxon>Luteimonas</taxon>
    </lineage>
</organism>
<name>A0ABV7XP34_9GAMM</name>
<proteinExistence type="predicted"/>